<keyword evidence="3" id="KW-0560">Oxidoreductase</keyword>
<keyword evidence="5" id="KW-0627">Porphyrin biosynthesis</keyword>
<accession>A0ABQ4PX95</accession>
<reference evidence="6" key="2">
    <citation type="journal article" date="2023" name="ISME Commun">
        <title>Characterization of a bloom-associated alphaproteobacterial lineage, 'Candidatus Phycosocius': insights into freshwater algal-bacterial interactions.</title>
        <authorList>
            <person name="Tanabe Y."/>
            <person name="Yamaguchi H."/>
            <person name="Yoshida M."/>
            <person name="Kai A."/>
            <person name="Okazaki Y."/>
        </authorList>
    </citation>
    <scope>NUCLEOTIDE SEQUENCE</scope>
    <source>
        <strain evidence="6">BOTRYCO-1</strain>
    </source>
</reference>
<dbReference type="InterPro" id="IPR028161">
    <property type="entry name" value="Met8-like"/>
</dbReference>
<evidence type="ECO:0000256" key="4">
    <source>
        <dbReference type="ARBA" id="ARBA00023027"/>
    </source>
</evidence>
<dbReference type="PANTHER" id="PTHR35330">
    <property type="entry name" value="SIROHEME BIOSYNTHESIS PROTEIN MET8"/>
    <property type="match status" value="1"/>
</dbReference>
<proteinExistence type="predicted"/>
<evidence type="ECO:0000256" key="1">
    <source>
        <dbReference type="ARBA" id="ARBA00005010"/>
    </source>
</evidence>
<sequence>MHVNGGLDPVILDHIQTEKIEPLNLQTQEHMTMIPIHLDPSKISIGLAGRGDLALRRLAWLRNLGATPVVFSDAPSDALHLLAGTALLKRLPNDQDLDSLNLLWIADLTDGAASALGIAARAKKVLLNTEDVLDLCDFHTPAIVQRGRLVLSAGTGGASPAAASYVRERLAAVFPEPWCDVLDELALARQSQKMVNASLAELRNAALTTLETRFGKSDAVCVNFACGTNKKLTQPLI</sequence>
<dbReference type="PANTHER" id="PTHR35330:SF1">
    <property type="entry name" value="SIROHEME BIOSYNTHESIS PROTEIN MET8"/>
    <property type="match status" value="1"/>
</dbReference>
<dbReference type="EC" id="1.3.1.76" evidence="2"/>
<dbReference type="Pfam" id="PF13241">
    <property type="entry name" value="NAD_binding_7"/>
    <property type="match status" value="1"/>
</dbReference>
<gene>
    <name evidence="6" type="ORF">PsB1_1864</name>
</gene>
<dbReference type="EMBL" id="BPFZ01000013">
    <property type="protein sequence ID" value="GIU67710.1"/>
    <property type="molecule type" value="Genomic_DNA"/>
</dbReference>
<dbReference type="Proteomes" id="UP001161064">
    <property type="component" value="Unassembled WGS sequence"/>
</dbReference>
<evidence type="ECO:0000313" key="6">
    <source>
        <dbReference type="EMBL" id="GIU67710.1"/>
    </source>
</evidence>
<evidence type="ECO:0000256" key="5">
    <source>
        <dbReference type="ARBA" id="ARBA00023244"/>
    </source>
</evidence>
<dbReference type="SUPFAM" id="SSF75615">
    <property type="entry name" value="Siroheme synthase middle domains-like"/>
    <property type="match status" value="1"/>
</dbReference>
<organism evidence="6 7">
    <name type="scientific">Candidatus Phycosocius spiralis</name>
    <dbReference type="NCBI Taxonomy" id="2815099"/>
    <lineage>
        <taxon>Bacteria</taxon>
        <taxon>Pseudomonadati</taxon>
        <taxon>Pseudomonadota</taxon>
        <taxon>Alphaproteobacteria</taxon>
        <taxon>Caulobacterales</taxon>
        <taxon>Caulobacterales incertae sedis</taxon>
        <taxon>Candidatus Phycosocius</taxon>
    </lineage>
</organism>
<evidence type="ECO:0000256" key="3">
    <source>
        <dbReference type="ARBA" id="ARBA00023002"/>
    </source>
</evidence>
<reference evidence="6" key="1">
    <citation type="submission" date="2021-05" db="EMBL/GenBank/DDBJ databases">
        <authorList>
            <person name="Tanabe Y."/>
        </authorList>
    </citation>
    <scope>NUCLEOTIDE SEQUENCE</scope>
    <source>
        <strain evidence="6">BOTRYCO-1</strain>
    </source>
</reference>
<name>A0ABQ4PX95_9PROT</name>
<keyword evidence="7" id="KW-1185">Reference proteome</keyword>
<comment type="caution">
    <text evidence="6">The sequence shown here is derived from an EMBL/GenBank/DDBJ whole genome shotgun (WGS) entry which is preliminary data.</text>
</comment>
<dbReference type="Gene3D" id="3.30.160.110">
    <property type="entry name" value="Siroheme synthase, domain 2"/>
    <property type="match status" value="1"/>
</dbReference>
<keyword evidence="4" id="KW-0520">NAD</keyword>
<protein>
    <recommendedName>
        <fullName evidence="2">precorrin-2 dehydrogenase</fullName>
        <ecNumber evidence="2">1.3.1.76</ecNumber>
    </recommendedName>
</protein>
<dbReference type="Gene3D" id="3.40.50.720">
    <property type="entry name" value="NAD(P)-binding Rossmann-like Domain"/>
    <property type="match status" value="1"/>
</dbReference>
<evidence type="ECO:0000256" key="2">
    <source>
        <dbReference type="ARBA" id="ARBA00012400"/>
    </source>
</evidence>
<evidence type="ECO:0000313" key="7">
    <source>
        <dbReference type="Proteomes" id="UP001161064"/>
    </source>
</evidence>
<comment type="pathway">
    <text evidence="1">Porphyrin-containing compound metabolism; siroheme biosynthesis; sirohydrochlorin from precorrin-2: step 1/1.</text>
</comment>